<protein>
    <submittedName>
        <fullName evidence="2">Cupin domain-containing protein</fullName>
    </submittedName>
</protein>
<comment type="caution">
    <text evidence="2">The sequence shown here is derived from an EMBL/GenBank/DDBJ whole genome shotgun (WGS) entry which is preliminary data.</text>
</comment>
<dbReference type="InterPro" id="IPR013096">
    <property type="entry name" value="Cupin_2"/>
</dbReference>
<feature type="domain" description="Cupin type-2" evidence="1">
    <location>
        <begin position="62"/>
        <end position="131"/>
    </location>
</feature>
<evidence type="ECO:0000259" key="1">
    <source>
        <dbReference type="Pfam" id="PF07883"/>
    </source>
</evidence>
<evidence type="ECO:0000313" key="3">
    <source>
        <dbReference type="Proteomes" id="UP000655420"/>
    </source>
</evidence>
<dbReference type="Pfam" id="PF07883">
    <property type="entry name" value="Cupin_2"/>
    <property type="match status" value="1"/>
</dbReference>
<dbReference type="EMBL" id="JAEHHL010000006">
    <property type="protein sequence ID" value="MBK0399604.1"/>
    <property type="molecule type" value="Genomic_DNA"/>
</dbReference>
<organism evidence="2 3">
    <name type="scientific">Thermohalobaculum xanthum</name>
    <dbReference type="NCBI Taxonomy" id="2753746"/>
    <lineage>
        <taxon>Bacteria</taxon>
        <taxon>Pseudomonadati</taxon>
        <taxon>Pseudomonadota</taxon>
        <taxon>Alphaproteobacteria</taxon>
        <taxon>Rhodobacterales</taxon>
        <taxon>Paracoccaceae</taxon>
        <taxon>Thermohalobaculum</taxon>
    </lineage>
</organism>
<sequence length="134" mass="14430">MAPSGDDQRGAPRTDYLHLAADKNGVSHFEDHSVELELQDFAPPAQALFLSAPWTAKRLLFLTLPAGWVGKRHPSPKRQVAFCLSGSISVEAGDGERREIGPGGIWLMEDVAGTGHSTRVTSPGECRLAVVQLD</sequence>
<dbReference type="InterPro" id="IPR011051">
    <property type="entry name" value="RmlC_Cupin_sf"/>
</dbReference>
<accession>A0A8J7M6U8</accession>
<dbReference type="Proteomes" id="UP000655420">
    <property type="component" value="Unassembled WGS sequence"/>
</dbReference>
<name>A0A8J7M6U8_9RHOB</name>
<reference evidence="2" key="1">
    <citation type="submission" date="2020-12" db="EMBL/GenBank/DDBJ databases">
        <title>Bacterial taxonomy.</title>
        <authorList>
            <person name="Pan X."/>
        </authorList>
    </citation>
    <scope>NUCLEOTIDE SEQUENCE</scope>
    <source>
        <strain evidence="2">M0105</strain>
    </source>
</reference>
<evidence type="ECO:0000313" key="2">
    <source>
        <dbReference type="EMBL" id="MBK0399604.1"/>
    </source>
</evidence>
<dbReference type="SUPFAM" id="SSF51182">
    <property type="entry name" value="RmlC-like cupins"/>
    <property type="match status" value="1"/>
</dbReference>
<dbReference type="InterPro" id="IPR014710">
    <property type="entry name" value="RmlC-like_jellyroll"/>
</dbReference>
<gene>
    <name evidence="2" type="ORF">H0I76_10405</name>
</gene>
<keyword evidence="3" id="KW-1185">Reference proteome</keyword>
<proteinExistence type="predicted"/>
<dbReference type="AlphaFoldDB" id="A0A8J7M6U8"/>
<dbReference type="Gene3D" id="2.60.120.10">
    <property type="entry name" value="Jelly Rolls"/>
    <property type="match status" value="1"/>
</dbReference>